<dbReference type="SMART" id="SM00342">
    <property type="entry name" value="HTH_ARAC"/>
    <property type="match status" value="1"/>
</dbReference>
<keyword evidence="2" id="KW-0238">DNA-binding</keyword>
<dbReference type="Gene3D" id="1.10.10.60">
    <property type="entry name" value="Homeodomain-like"/>
    <property type="match status" value="1"/>
</dbReference>
<gene>
    <name evidence="5" type="ORF">A3Q29_01805</name>
</gene>
<feature type="domain" description="HTH araC/xylS-type" evidence="4">
    <location>
        <begin position="164"/>
        <end position="253"/>
    </location>
</feature>
<dbReference type="GO" id="GO:0043565">
    <property type="term" value="F:sequence-specific DNA binding"/>
    <property type="evidence" value="ECO:0007669"/>
    <property type="project" value="InterPro"/>
</dbReference>
<dbReference type="PROSITE" id="PS01124">
    <property type="entry name" value="HTH_ARAC_FAMILY_2"/>
    <property type="match status" value="1"/>
</dbReference>
<organism evidence="5 6">
    <name type="scientific">Providencia stuartii</name>
    <dbReference type="NCBI Taxonomy" id="588"/>
    <lineage>
        <taxon>Bacteria</taxon>
        <taxon>Pseudomonadati</taxon>
        <taxon>Pseudomonadota</taxon>
        <taxon>Gammaproteobacteria</taxon>
        <taxon>Enterobacterales</taxon>
        <taxon>Morganellaceae</taxon>
        <taxon>Providencia</taxon>
    </lineage>
</organism>
<keyword evidence="6" id="KW-1185">Reference proteome</keyword>
<dbReference type="InterPro" id="IPR009057">
    <property type="entry name" value="Homeodomain-like_sf"/>
</dbReference>
<proteinExistence type="predicted"/>
<keyword evidence="3" id="KW-0804">Transcription</keyword>
<accession>A0A1S1HXD7</accession>
<evidence type="ECO:0000313" key="5">
    <source>
        <dbReference type="EMBL" id="OHT26081.1"/>
    </source>
</evidence>
<dbReference type="PANTHER" id="PTHR11019:SF159">
    <property type="entry name" value="TRANSCRIPTIONAL REGULATOR-RELATED"/>
    <property type="match status" value="1"/>
</dbReference>
<dbReference type="AlphaFoldDB" id="A0A1S1HXD7"/>
<name>A0A1S1HXD7_PROST</name>
<reference evidence="5 6" key="1">
    <citation type="submission" date="2016-03" db="EMBL/GenBank/DDBJ databases">
        <title>Genome sequence of Providencia stuartii strain, isolated from the salivary glands of larval Lucilia sericata.</title>
        <authorList>
            <person name="Yuan Y."/>
            <person name="Zhang Y."/>
            <person name="Fu S."/>
            <person name="Crippen T.L."/>
            <person name="Visi D."/>
            <person name="Benbow M.E."/>
            <person name="Allen M."/>
            <person name="Tomberlin J.K."/>
            <person name="Sze S.-H."/>
            <person name="Tarone A.M."/>
        </authorList>
    </citation>
    <scope>NUCLEOTIDE SEQUENCE [LARGE SCALE GENOMIC DNA]</scope>
    <source>
        <strain evidence="5 6">Crippen</strain>
    </source>
</reference>
<keyword evidence="1" id="KW-0805">Transcription regulation</keyword>
<dbReference type="InterPro" id="IPR011051">
    <property type="entry name" value="RmlC_Cupin_sf"/>
</dbReference>
<dbReference type="Pfam" id="PF12833">
    <property type="entry name" value="HTH_18"/>
    <property type="match status" value="1"/>
</dbReference>
<dbReference type="InterPro" id="IPR003313">
    <property type="entry name" value="AraC-bd"/>
</dbReference>
<dbReference type="Pfam" id="PF02311">
    <property type="entry name" value="AraC_binding"/>
    <property type="match status" value="1"/>
</dbReference>
<dbReference type="RefSeq" id="WP_070925039.1">
    <property type="nucleotide sequence ID" value="NZ_CANMXG010000022.1"/>
</dbReference>
<evidence type="ECO:0000256" key="1">
    <source>
        <dbReference type="ARBA" id="ARBA00023015"/>
    </source>
</evidence>
<dbReference type="Proteomes" id="UP000179588">
    <property type="component" value="Unassembled WGS sequence"/>
</dbReference>
<dbReference type="SUPFAM" id="SSF46689">
    <property type="entry name" value="Homeodomain-like"/>
    <property type="match status" value="1"/>
</dbReference>
<protein>
    <submittedName>
        <fullName evidence="5">AraC family transcriptional regulator</fullName>
    </submittedName>
</protein>
<evidence type="ECO:0000256" key="3">
    <source>
        <dbReference type="ARBA" id="ARBA00023163"/>
    </source>
</evidence>
<dbReference type="CDD" id="cd06124">
    <property type="entry name" value="cupin_NimR-like_N"/>
    <property type="match status" value="1"/>
</dbReference>
<dbReference type="EMBL" id="LVIE01000001">
    <property type="protein sequence ID" value="OHT26081.1"/>
    <property type="molecule type" value="Genomic_DNA"/>
</dbReference>
<dbReference type="SUPFAM" id="SSF51182">
    <property type="entry name" value="RmlC-like cupins"/>
    <property type="match status" value="1"/>
</dbReference>
<evidence type="ECO:0000259" key="4">
    <source>
        <dbReference type="PROSITE" id="PS01124"/>
    </source>
</evidence>
<dbReference type="InterPro" id="IPR018060">
    <property type="entry name" value="HTH_AraC"/>
</dbReference>
<evidence type="ECO:0000256" key="2">
    <source>
        <dbReference type="ARBA" id="ARBA00023125"/>
    </source>
</evidence>
<sequence length="256" mass="29286">MAWLNQQDKFETHWYRAPILGIAAEMGQHDSGLHAHDMGQLLFTQQGCILISLENRLSLLPPGRVAWIPPHVIHRAQMRSSVGYRSVYLSAQYANQIGHEVMILSVTPLLREVLERIAIAPFDSQWQHGRLANLLPVFIDELKSASKEPTLLAIPQDRRMKGLNMEQLPPTLIELAKTIGASEKTITRIFLRETGVSYQTWRQQWRFIKAIELLAQGKPYHFITQELGLTSDSALISFFRKMSGVTPREYQHSYET</sequence>
<evidence type="ECO:0000313" key="6">
    <source>
        <dbReference type="Proteomes" id="UP000179588"/>
    </source>
</evidence>
<dbReference type="GO" id="GO:0003700">
    <property type="term" value="F:DNA-binding transcription factor activity"/>
    <property type="evidence" value="ECO:0007669"/>
    <property type="project" value="InterPro"/>
</dbReference>
<dbReference type="PANTHER" id="PTHR11019">
    <property type="entry name" value="HTH-TYPE TRANSCRIPTIONAL REGULATOR NIMR"/>
    <property type="match status" value="1"/>
</dbReference>
<comment type="caution">
    <text evidence="5">The sequence shown here is derived from an EMBL/GenBank/DDBJ whole genome shotgun (WGS) entry which is preliminary data.</text>
</comment>